<dbReference type="FunFam" id="3.40.50.300:FF:000001">
    <property type="entry name" value="ATP-dependent zinc metalloprotease FtsH"/>
    <property type="match status" value="1"/>
</dbReference>
<keyword evidence="4 15" id="KW-0645">Protease</keyword>
<comment type="subcellular location">
    <subcellularLocation>
        <location evidence="15">Cell membrane</location>
        <topology evidence="15">Multi-pass membrane protein</topology>
        <orientation evidence="15">Cytoplasmic side</orientation>
    </subcellularLocation>
    <subcellularLocation>
        <location evidence="1">Membrane</location>
    </subcellularLocation>
</comment>
<evidence type="ECO:0000256" key="10">
    <source>
        <dbReference type="ARBA" id="ARBA00022840"/>
    </source>
</evidence>
<organism evidence="18 19">
    <name type="scientific">Candidatus Nesciobacter abundans</name>
    <dbReference type="NCBI Taxonomy" id="2601668"/>
    <lineage>
        <taxon>Bacteria</taxon>
        <taxon>Pseudomonadati</taxon>
        <taxon>Pseudomonadota</taxon>
        <taxon>Alphaproteobacteria</taxon>
        <taxon>Holosporales</taxon>
        <taxon>Holosporaceae</taxon>
        <taxon>Candidatus Nesciobacter</taxon>
    </lineage>
</organism>
<dbReference type="InterPro" id="IPR003593">
    <property type="entry name" value="AAA+_ATPase"/>
</dbReference>
<comment type="similarity">
    <text evidence="16">Belongs to the AAA ATPase family.</text>
</comment>
<feature type="domain" description="AAA+ ATPase" evidence="17">
    <location>
        <begin position="189"/>
        <end position="328"/>
    </location>
</feature>
<evidence type="ECO:0000256" key="7">
    <source>
        <dbReference type="ARBA" id="ARBA00022741"/>
    </source>
</evidence>
<keyword evidence="6 15" id="KW-0479">Metal-binding</keyword>
<evidence type="ECO:0000256" key="6">
    <source>
        <dbReference type="ARBA" id="ARBA00022723"/>
    </source>
</evidence>
<keyword evidence="19" id="KW-1185">Reference proteome</keyword>
<dbReference type="InterPro" id="IPR000642">
    <property type="entry name" value="Peptidase_M41"/>
</dbReference>
<keyword evidence="10 15" id="KW-0067">ATP-binding</keyword>
<dbReference type="EMBL" id="CP043314">
    <property type="protein sequence ID" value="QEK38874.1"/>
    <property type="molecule type" value="Genomic_DNA"/>
</dbReference>
<feature type="active site" evidence="15">
    <location>
        <position position="421"/>
    </location>
</feature>
<dbReference type="NCBIfam" id="TIGR01241">
    <property type="entry name" value="FtsH_fam"/>
    <property type="match status" value="1"/>
</dbReference>
<dbReference type="PROSITE" id="PS00674">
    <property type="entry name" value="AAA"/>
    <property type="match status" value="1"/>
</dbReference>
<comment type="similarity">
    <text evidence="2 15">In the C-terminal section; belongs to the peptidase M41 family.</text>
</comment>
<evidence type="ECO:0000256" key="14">
    <source>
        <dbReference type="ARBA" id="ARBA00061570"/>
    </source>
</evidence>
<dbReference type="Pfam" id="PF17862">
    <property type="entry name" value="AAA_lid_3"/>
    <property type="match status" value="1"/>
</dbReference>
<dbReference type="Pfam" id="PF01434">
    <property type="entry name" value="Peptidase_M41"/>
    <property type="match status" value="1"/>
</dbReference>
<evidence type="ECO:0000256" key="12">
    <source>
        <dbReference type="ARBA" id="ARBA00023049"/>
    </source>
</evidence>
<feature type="binding site" evidence="15">
    <location>
        <position position="420"/>
    </location>
    <ligand>
        <name>Zn(2+)</name>
        <dbReference type="ChEBI" id="CHEBI:29105"/>
        <note>catalytic</note>
    </ligand>
</feature>
<dbReference type="AlphaFoldDB" id="A0A5C0UJ92"/>
<dbReference type="OrthoDB" id="9809379at2"/>
<evidence type="ECO:0000256" key="15">
    <source>
        <dbReference type="HAMAP-Rule" id="MF_01458"/>
    </source>
</evidence>
<dbReference type="Pfam" id="PF06480">
    <property type="entry name" value="FtsH_ext"/>
    <property type="match status" value="1"/>
</dbReference>
<dbReference type="FunFam" id="1.10.8.60:FF:000001">
    <property type="entry name" value="ATP-dependent zinc metalloprotease FtsH"/>
    <property type="match status" value="1"/>
</dbReference>
<dbReference type="Proteomes" id="UP000324924">
    <property type="component" value="Chromosome"/>
</dbReference>
<evidence type="ECO:0000256" key="16">
    <source>
        <dbReference type="RuleBase" id="RU003651"/>
    </source>
</evidence>
<feature type="binding site" evidence="15">
    <location>
        <begin position="197"/>
        <end position="204"/>
    </location>
    <ligand>
        <name>ATP</name>
        <dbReference type="ChEBI" id="CHEBI:30616"/>
    </ligand>
</feature>
<evidence type="ECO:0000313" key="18">
    <source>
        <dbReference type="EMBL" id="QEK38874.1"/>
    </source>
</evidence>
<evidence type="ECO:0000256" key="4">
    <source>
        <dbReference type="ARBA" id="ARBA00022670"/>
    </source>
</evidence>
<dbReference type="GO" id="GO:0005886">
    <property type="term" value="C:plasma membrane"/>
    <property type="evidence" value="ECO:0007669"/>
    <property type="project" value="UniProtKB-SubCell"/>
</dbReference>
<evidence type="ECO:0000256" key="1">
    <source>
        <dbReference type="ARBA" id="ARBA00004370"/>
    </source>
</evidence>
<feature type="binding site" evidence="15">
    <location>
        <position position="498"/>
    </location>
    <ligand>
        <name>Zn(2+)</name>
        <dbReference type="ChEBI" id="CHEBI:29105"/>
        <note>catalytic</note>
    </ligand>
</feature>
<dbReference type="CDD" id="cd19501">
    <property type="entry name" value="RecA-like_FtsH"/>
    <property type="match status" value="1"/>
</dbReference>
<protein>
    <recommendedName>
        <fullName evidence="15">ATP-dependent zinc metalloprotease FtsH</fullName>
        <ecNumber evidence="15">3.4.24.-</ecNumber>
    </recommendedName>
</protein>
<dbReference type="InterPro" id="IPR003960">
    <property type="entry name" value="ATPase_AAA_CS"/>
</dbReference>
<dbReference type="Gene3D" id="3.40.50.300">
    <property type="entry name" value="P-loop containing nucleotide triphosphate hydrolases"/>
    <property type="match status" value="1"/>
</dbReference>
<dbReference type="Gene3D" id="1.20.58.760">
    <property type="entry name" value="Peptidase M41"/>
    <property type="match status" value="1"/>
</dbReference>
<dbReference type="FunFam" id="1.20.58.760:FF:000001">
    <property type="entry name" value="ATP-dependent zinc metalloprotease FtsH"/>
    <property type="match status" value="1"/>
</dbReference>
<keyword evidence="7 15" id="KW-0547">Nucleotide-binding</keyword>
<dbReference type="HAMAP" id="MF_01458">
    <property type="entry name" value="FtsH"/>
    <property type="match status" value="1"/>
</dbReference>
<reference evidence="18 19" key="1">
    <citation type="submission" date="2019-08" db="EMBL/GenBank/DDBJ databases">
        <title>Highly reduced genomes of protist endosymbionts show evolutionary convergence.</title>
        <authorList>
            <person name="George E."/>
            <person name="Husnik F."/>
            <person name="Tashyreva D."/>
            <person name="Prokopchuk G."/>
            <person name="Horak A."/>
            <person name="Kwong W.K."/>
            <person name="Lukes J."/>
            <person name="Keeling P.J."/>
        </authorList>
    </citation>
    <scope>NUCLEOTIDE SEQUENCE [LARGE SCALE GENOMIC DNA]</scope>
    <source>
        <strain evidence="18">1604HC</strain>
    </source>
</reference>
<keyword evidence="11 15" id="KW-1133">Transmembrane helix</keyword>
<dbReference type="GO" id="GO:0004222">
    <property type="term" value="F:metalloendopeptidase activity"/>
    <property type="evidence" value="ECO:0007669"/>
    <property type="project" value="InterPro"/>
</dbReference>
<dbReference type="Pfam" id="PF00004">
    <property type="entry name" value="AAA"/>
    <property type="match status" value="1"/>
</dbReference>
<dbReference type="InterPro" id="IPR037219">
    <property type="entry name" value="Peptidase_M41-like"/>
</dbReference>
<dbReference type="InterPro" id="IPR041569">
    <property type="entry name" value="AAA_lid_3"/>
</dbReference>
<dbReference type="SUPFAM" id="SSF140990">
    <property type="entry name" value="FtsH protease domain-like"/>
    <property type="match status" value="1"/>
</dbReference>
<evidence type="ECO:0000256" key="13">
    <source>
        <dbReference type="ARBA" id="ARBA00023136"/>
    </source>
</evidence>
<dbReference type="InterPro" id="IPR005936">
    <property type="entry name" value="FtsH"/>
</dbReference>
<dbReference type="PANTHER" id="PTHR23076:SF97">
    <property type="entry name" value="ATP-DEPENDENT ZINC METALLOPROTEASE YME1L1"/>
    <property type="match status" value="1"/>
</dbReference>
<dbReference type="Gene3D" id="3.30.720.210">
    <property type="match status" value="1"/>
</dbReference>
<dbReference type="GO" id="GO:0008270">
    <property type="term" value="F:zinc ion binding"/>
    <property type="evidence" value="ECO:0007669"/>
    <property type="project" value="UniProtKB-UniRule"/>
</dbReference>
<evidence type="ECO:0000256" key="11">
    <source>
        <dbReference type="ARBA" id="ARBA00022989"/>
    </source>
</evidence>
<dbReference type="GO" id="GO:0016887">
    <property type="term" value="F:ATP hydrolysis activity"/>
    <property type="evidence" value="ECO:0007669"/>
    <property type="project" value="UniProtKB-UniRule"/>
</dbReference>
<dbReference type="EC" id="3.4.24.-" evidence="15"/>
<keyword evidence="8 15" id="KW-0378">Hydrolase</keyword>
<evidence type="ECO:0000256" key="5">
    <source>
        <dbReference type="ARBA" id="ARBA00022692"/>
    </source>
</evidence>
<comment type="function">
    <text evidence="15">Acts as a processive, ATP-dependent zinc metallopeptidase for both cytoplasmic and membrane proteins. Plays a role in the quality control of integral membrane proteins.</text>
</comment>
<dbReference type="KEGG" id="nabu:FZC36_00255"/>
<proteinExistence type="inferred from homology"/>
<keyword evidence="5 15" id="KW-0812">Transmembrane</keyword>
<evidence type="ECO:0000256" key="9">
    <source>
        <dbReference type="ARBA" id="ARBA00022833"/>
    </source>
</evidence>
<evidence type="ECO:0000259" key="17">
    <source>
        <dbReference type="SMART" id="SM00382"/>
    </source>
</evidence>
<evidence type="ECO:0000313" key="19">
    <source>
        <dbReference type="Proteomes" id="UP000324924"/>
    </source>
</evidence>
<dbReference type="GO" id="GO:0005524">
    <property type="term" value="F:ATP binding"/>
    <property type="evidence" value="ECO:0007669"/>
    <property type="project" value="UniProtKB-UniRule"/>
</dbReference>
<feature type="transmembrane region" description="Helical" evidence="15">
    <location>
        <begin position="7"/>
        <end position="25"/>
    </location>
</feature>
<dbReference type="GO" id="GO:0006508">
    <property type="term" value="P:proteolysis"/>
    <property type="evidence" value="ECO:0007669"/>
    <property type="project" value="UniProtKB-KW"/>
</dbReference>
<evidence type="ECO:0000256" key="3">
    <source>
        <dbReference type="ARBA" id="ARBA00022475"/>
    </source>
</evidence>
<keyword evidence="3 15" id="KW-1003">Cell membrane</keyword>
<evidence type="ECO:0000256" key="8">
    <source>
        <dbReference type="ARBA" id="ARBA00022801"/>
    </source>
</evidence>
<comment type="cofactor">
    <cofactor evidence="15">
        <name>Zn(2+)</name>
        <dbReference type="ChEBI" id="CHEBI:29105"/>
    </cofactor>
    <text evidence="15">Binds 1 zinc ion per subunit.</text>
</comment>
<feature type="transmembrane region" description="Helical" evidence="15">
    <location>
        <begin position="104"/>
        <end position="125"/>
    </location>
</feature>
<name>A0A5C0UJ92_9PROT</name>
<comment type="similarity">
    <text evidence="14 15">In the central section; belongs to the AAA ATPase family.</text>
</comment>
<evidence type="ECO:0000256" key="2">
    <source>
        <dbReference type="ARBA" id="ARBA00010044"/>
    </source>
</evidence>
<dbReference type="InterPro" id="IPR027417">
    <property type="entry name" value="P-loop_NTPase"/>
</dbReference>
<dbReference type="InterPro" id="IPR011546">
    <property type="entry name" value="Pept_M41_FtsH_extracell"/>
</dbReference>
<sequence length="597" mass="65511">MFKNKNLILTFIIFFLSLGIVNLYLSNGEQERKNIPFSDFVQDTSKGEVSHVLIKGFEVNGSYKNGSKFSTMVPYQDNMLIKRLMENKVHISVSYSNQSTAGSIVSLILSAAPSVLILILIVYSLRQIQSGSGKAMKFGKSNARLIDQKNNGKVTFKDVSGLEEAKRDLAEIVDFLKNPKKYEELGSVIPKGVLLYGMPGTGKTLLARSVAGEAGVPFLSAAGSSFIEMFAGVGASRMRDLFAQAKKNAPCIIFIDEIDTIGKERGSGLGGGYEEREQTLNELLVGMDGFEKNEGVVIIGATNRFDVLDKALLRPGRFDRKIPLHLPLTKEREEILNIYIKKIKTKGQGIDAESLAKGTPGFSGADLRNLVNEASLVAGRKNKKSVTMQDFEDAKDKIIMGSEIKSLSLSEDERKLIAYHESGHAITSIHSESSDPIHKATIIPRGSALGVVVRLPERDEVSIRKSKLLDDLVVSMGGRVAEELIFGPENITTGAYSDIQFATKIARSMVTKWGMGKSGRVNYEMDPYSGAKVSEDMIKQNDLEARELIDSAYERAKNILKDNLDDLHLLASELLEKETLTGKEISDLLSVSQEPVS</sequence>
<dbReference type="GO" id="GO:0030163">
    <property type="term" value="P:protein catabolic process"/>
    <property type="evidence" value="ECO:0007669"/>
    <property type="project" value="UniProtKB-UniRule"/>
</dbReference>
<dbReference type="InterPro" id="IPR003959">
    <property type="entry name" value="ATPase_AAA_core"/>
</dbReference>
<dbReference type="RefSeq" id="WP_148971997.1">
    <property type="nucleotide sequence ID" value="NZ_CP043314.1"/>
</dbReference>
<keyword evidence="12 15" id="KW-0482">Metalloprotease</keyword>
<dbReference type="PANTHER" id="PTHR23076">
    <property type="entry name" value="METALLOPROTEASE M41 FTSH"/>
    <property type="match status" value="1"/>
</dbReference>
<dbReference type="SMART" id="SM00382">
    <property type="entry name" value="AAA"/>
    <property type="match status" value="1"/>
</dbReference>
<keyword evidence="9 15" id="KW-0862">Zinc</keyword>
<gene>
    <name evidence="18" type="primary">hflB</name>
    <name evidence="15" type="synonym">ftsH</name>
    <name evidence="18" type="ORF">FZC36_00255</name>
</gene>
<accession>A0A5C0UJ92</accession>
<comment type="subunit">
    <text evidence="15">Homohexamer.</text>
</comment>
<dbReference type="SUPFAM" id="SSF52540">
    <property type="entry name" value="P-loop containing nucleoside triphosphate hydrolases"/>
    <property type="match status" value="1"/>
</dbReference>
<dbReference type="GO" id="GO:0004176">
    <property type="term" value="F:ATP-dependent peptidase activity"/>
    <property type="evidence" value="ECO:0007669"/>
    <property type="project" value="InterPro"/>
</dbReference>
<keyword evidence="13 15" id="KW-0472">Membrane</keyword>
<dbReference type="Gene3D" id="1.10.8.60">
    <property type="match status" value="1"/>
</dbReference>
<feature type="binding site" evidence="15">
    <location>
        <position position="424"/>
    </location>
    <ligand>
        <name>Zn(2+)</name>
        <dbReference type="ChEBI" id="CHEBI:29105"/>
        <note>catalytic</note>
    </ligand>
</feature>